<reference evidence="2 3" key="2">
    <citation type="submission" date="2018-11" db="EMBL/GenBank/DDBJ databases">
        <authorList>
            <consortium name="Pathogen Informatics"/>
        </authorList>
    </citation>
    <scope>NUCLEOTIDE SEQUENCE [LARGE SCALE GENOMIC DNA]</scope>
    <source>
        <strain evidence="2">Dakar</strain>
        <strain evidence="3">Dakar, Senegal</strain>
    </source>
</reference>
<proteinExistence type="predicted"/>
<dbReference type="STRING" id="6186.A0A183KIP6"/>
<evidence type="ECO:0000259" key="1">
    <source>
        <dbReference type="PROSITE" id="PS50835"/>
    </source>
</evidence>
<reference evidence="4" key="1">
    <citation type="submission" date="2016-06" db="UniProtKB">
        <authorList>
            <consortium name="WormBaseParasite"/>
        </authorList>
    </citation>
    <scope>IDENTIFICATION</scope>
</reference>
<evidence type="ECO:0000313" key="3">
    <source>
        <dbReference type="Proteomes" id="UP000279833"/>
    </source>
</evidence>
<organism evidence="4">
    <name type="scientific">Schistosoma curassoni</name>
    <dbReference type="NCBI Taxonomy" id="6186"/>
    <lineage>
        <taxon>Eukaryota</taxon>
        <taxon>Metazoa</taxon>
        <taxon>Spiralia</taxon>
        <taxon>Lophotrochozoa</taxon>
        <taxon>Platyhelminthes</taxon>
        <taxon>Trematoda</taxon>
        <taxon>Digenea</taxon>
        <taxon>Strigeidida</taxon>
        <taxon>Schistosomatoidea</taxon>
        <taxon>Schistosomatidae</taxon>
        <taxon>Schistosoma</taxon>
    </lineage>
</organism>
<evidence type="ECO:0000313" key="4">
    <source>
        <dbReference type="WBParaSite" id="SCUD_0001490501-mRNA-1"/>
    </source>
</evidence>
<dbReference type="PROSITE" id="PS50835">
    <property type="entry name" value="IG_LIKE"/>
    <property type="match status" value="1"/>
</dbReference>
<name>A0A183KIP6_9TREM</name>
<dbReference type="AlphaFoldDB" id="A0A183KIP6"/>
<dbReference type="EMBL" id="UZAK01037123">
    <property type="protein sequence ID" value="VDP57826.1"/>
    <property type="molecule type" value="Genomic_DNA"/>
</dbReference>
<gene>
    <name evidence="2" type="ORF">SCUD_LOCUS14902</name>
</gene>
<sequence length="630" mass="70826">MVFQDPNVLVKVYGTNPNDTITVKPGENIELDCYALESSTGEPIKGMNYAWELRTYDNQPIHTNRLANQLLIGANLSDNGQKLQLKGYRSSGEGIRLRCLARGTDQVENKIRQDQTYASPVYTFETIKHFEDIDKKPDIERKRYDSSRAIPSEFKVHPIAQVCGYQDSVAGWITRWRLKRTKVAISSDQLQLLFERQQQRFKKRQFTHTAGDVTVDGLILNLYTELENVNKGVAVIHDPPSDPEIFISETYPLMGSNPIDTQAPCTNTDLSSSQKDDVLLNVHEIIMVAVHEETENESSNIMKTVVLNGAHHSRTKVSHECTYWEPSQLHPEVVGLNADGTMTAKEGEDVKLQCQVVDSSNGIPIKDEQFNIGWTIATGPDGQPIPFNNLAKTILINNDEFNLNELKSTTLKSGGLRGYCSLYLNEDQLISPEKYENHTVILNSDVFVIHVNAKQPDTHIIDSNIEDEKTPYRQWIPGKDPKDAVIVKVYELRPDGSVIVPPGGNLKLNCLALDAVRLRRLTSTDQIPPLFTWELRSSIGGQLIPYTEQASGSIIIKQPLKDPKTAEEVGVSTMELQTIRLPVDAPNGVWSRCVVQIGQQVFTSPYFHIQLQKEATIETYSPLPKSYWCK</sequence>
<dbReference type="WBParaSite" id="SCUD_0001490501-mRNA-1">
    <property type="protein sequence ID" value="SCUD_0001490501-mRNA-1"/>
    <property type="gene ID" value="SCUD_0001490501"/>
</dbReference>
<accession>A0A183KIP6</accession>
<dbReference type="InterPro" id="IPR007110">
    <property type="entry name" value="Ig-like_dom"/>
</dbReference>
<protein>
    <submittedName>
        <fullName evidence="4">Ig-like domain-containing protein</fullName>
    </submittedName>
</protein>
<keyword evidence="3" id="KW-1185">Reference proteome</keyword>
<dbReference type="Proteomes" id="UP000279833">
    <property type="component" value="Unassembled WGS sequence"/>
</dbReference>
<evidence type="ECO:0000313" key="2">
    <source>
        <dbReference type="EMBL" id="VDP57826.1"/>
    </source>
</evidence>
<feature type="domain" description="Ig-like" evidence="1">
    <location>
        <begin position="331"/>
        <end position="374"/>
    </location>
</feature>